<dbReference type="HAMAP" id="MF_00799">
    <property type="entry name" value="UPF0336"/>
    <property type="match status" value="1"/>
</dbReference>
<dbReference type="Proteomes" id="UP000031523">
    <property type="component" value="Chromosome"/>
</dbReference>
<dbReference type="PANTHER" id="PTHR43437">
    <property type="entry name" value="HYDROXYACYL-THIOESTER DEHYDRATASE TYPE 2, MITOCHONDRIAL-RELATED"/>
    <property type="match status" value="1"/>
</dbReference>
<sequence>MALDQSFVGRTYPPTAPYEVGREKIREFAVAVGDPNPAYTDREAARALGHADVIAPPTFVFAITYDAAHRVLTDPALGLDYDRVVHGDQKFAYARPVRAGDLLSVVSTIEAVKSLAGNDIVDVRGEVRDASGELVVTAWTKLVSRAAEEG</sequence>
<organism evidence="3 4">
    <name type="scientific">Streptomyces albus (strain ATCC 21838 / DSM 41398 / FERM P-419 / JCM 4703 / NBRC 107858)</name>
    <dbReference type="NCBI Taxonomy" id="1081613"/>
    <lineage>
        <taxon>Bacteria</taxon>
        <taxon>Bacillati</taxon>
        <taxon>Actinomycetota</taxon>
        <taxon>Actinomycetes</taxon>
        <taxon>Kitasatosporales</taxon>
        <taxon>Streptomycetaceae</taxon>
        <taxon>Streptomyces</taxon>
    </lineage>
</organism>
<dbReference type="InterPro" id="IPR039569">
    <property type="entry name" value="FAS1-like_DH_region"/>
</dbReference>
<dbReference type="SUPFAM" id="SSF54637">
    <property type="entry name" value="Thioesterase/thiol ester dehydrase-isomerase"/>
    <property type="match status" value="1"/>
</dbReference>
<dbReference type="GO" id="GO:0019171">
    <property type="term" value="F:(3R)-hydroxyacyl-[acyl-carrier-protein] dehydratase activity"/>
    <property type="evidence" value="ECO:0007669"/>
    <property type="project" value="TreeGrafter"/>
</dbReference>
<dbReference type="KEGG" id="sals:SLNWT_4550"/>
<accession>A0A0B5F231</accession>
<dbReference type="PIRSF" id="PIRSF018072">
    <property type="entry name" value="UCP018072"/>
    <property type="match status" value="1"/>
</dbReference>
<dbReference type="InterPro" id="IPR050965">
    <property type="entry name" value="UPF0336/Enoyl-CoA_hydratase"/>
</dbReference>
<feature type="domain" description="FAS1-like dehydratase" evidence="2">
    <location>
        <begin position="6"/>
        <end position="137"/>
    </location>
</feature>
<dbReference type="EMBL" id="CP010519">
    <property type="protein sequence ID" value="AJE84926.1"/>
    <property type="molecule type" value="Genomic_DNA"/>
</dbReference>
<protein>
    <recommendedName>
        <fullName evidence="1">UPF0336 protein SLNWT_4550</fullName>
    </recommendedName>
</protein>
<dbReference type="AlphaFoldDB" id="A0A0B5F231"/>
<dbReference type="STRING" id="1888.Salbus254_3902"/>
<evidence type="ECO:0000259" key="2">
    <source>
        <dbReference type="Pfam" id="PF13452"/>
    </source>
</evidence>
<dbReference type="Gene3D" id="3.10.129.10">
    <property type="entry name" value="Hotdog Thioesterase"/>
    <property type="match status" value="1"/>
</dbReference>
<evidence type="ECO:0000313" key="4">
    <source>
        <dbReference type="Proteomes" id="UP000031523"/>
    </source>
</evidence>
<comment type="similarity">
    <text evidence="1">Belongs to the UPF0336 family.</text>
</comment>
<dbReference type="Pfam" id="PF13452">
    <property type="entry name" value="FAS1_DH_region"/>
    <property type="match status" value="1"/>
</dbReference>
<dbReference type="GO" id="GO:0006633">
    <property type="term" value="P:fatty acid biosynthetic process"/>
    <property type="evidence" value="ECO:0007669"/>
    <property type="project" value="TreeGrafter"/>
</dbReference>
<dbReference type="InterPro" id="IPR029069">
    <property type="entry name" value="HotDog_dom_sf"/>
</dbReference>
<dbReference type="PANTHER" id="PTHR43437:SF3">
    <property type="entry name" value="HYDROXYACYL-THIOESTER DEHYDRATASE TYPE 2, MITOCHONDRIAL"/>
    <property type="match status" value="1"/>
</dbReference>
<dbReference type="CDD" id="cd03441">
    <property type="entry name" value="R_hydratase_like"/>
    <property type="match status" value="1"/>
</dbReference>
<evidence type="ECO:0000256" key="1">
    <source>
        <dbReference type="HAMAP-Rule" id="MF_00799"/>
    </source>
</evidence>
<gene>
    <name evidence="3" type="ORF">SLNWT_4550</name>
</gene>
<evidence type="ECO:0000313" key="3">
    <source>
        <dbReference type="EMBL" id="AJE84926.1"/>
    </source>
</evidence>
<keyword evidence="4" id="KW-1185">Reference proteome</keyword>
<name>A0A0B5F231_STRA4</name>
<reference evidence="3 4" key="1">
    <citation type="submission" date="2015-01" db="EMBL/GenBank/DDBJ databases">
        <title>Enhanced salinomycin production by adjusting the supply of polyketide extender units in Streptomyce albus DSM 41398.</title>
        <authorList>
            <person name="Lu C."/>
        </authorList>
    </citation>
    <scope>NUCLEOTIDE SEQUENCE [LARGE SCALE GENOMIC DNA]</scope>
    <source>
        <strain evidence="4">ATCC 21838 / DSM 41398 / FERM P-419 / JCM 4703 / NBRC 107858</strain>
    </source>
</reference>
<proteinExistence type="inferred from homology"/>
<dbReference type="InterPro" id="IPR016709">
    <property type="entry name" value="HadA-like"/>
</dbReference>